<dbReference type="InterPro" id="IPR025968">
    <property type="entry name" value="YwqJ_deaminase"/>
</dbReference>
<comment type="caution">
    <text evidence="1">The sequence shown here is derived from an EMBL/GenBank/DDBJ whole genome shotgun (WGS) entry which is preliminary data.</text>
</comment>
<accession>A0ABN3WUB6</accession>
<reference evidence="1 2" key="1">
    <citation type="journal article" date="2019" name="Int. J. Syst. Evol. Microbiol.">
        <title>The Global Catalogue of Microorganisms (GCM) 10K type strain sequencing project: providing services to taxonomists for standard genome sequencing and annotation.</title>
        <authorList>
            <consortium name="The Broad Institute Genomics Platform"/>
            <consortium name="The Broad Institute Genome Sequencing Center for Infectious Disease"/>
            <person name="Wu L."/>
            <person name="Ma J."/>
        </authorList>
    </citation>
    <scope>NUCLEOTIDE SEQUENCE [LARGE SCALE GENOMIC DNA]</scope>
    <source>
        <strain evidence="1 2">JCM 4087</strain>
    </source>
</reference>
<proteinExistence type="predicted"/>
<evidence type="ECO:0000313" key="2">
    <source>
        <dbReference type="Proteomes" id="UP001501102"/>
    </source>
</evidence>
<keyword evidence="2" id="KW-1185">Reference proteome</keyword>
<evidence type="ECO:0000313" key="1">
    <source>
        <dbReference type="EMBL" id="GAA2925668.1"/>
    </source>
</evidence>
<name>A0ABN3WUB6_STRTU</name>
<protein>
    <submittedName>
        <fullName evidence="1">Uncharacterized protein</fullName>
    </submittedName>
</protein>
<dbReference type="EMBL" id="BAAAXZ010000083">
    <property type="protein sequence ID" value="GAA2925668.1"/>
    <property type="molecule type" value="Genomic_DNA"/>
</dbReference>
<dbReference type="Pfam" id="PF14431">
    <property type="entry name" value="YwqJ-deaminase"/>
    <property type="match status" value="1"/>
</dbReference>
<gene>
    <name evidence="1" type="ORF">GCM10020221_22010</name>
</gene>
<organism evidence="1 2">
    <name type="scientific">Streptomyces thioluteus</name>
    <dbReference type="NCBI Taxonomy" id="66431"/>
    <lineage>
        <taxon>Bacteria</taxon>
        <taxon>Bacillati</taxon>
        <taxon>Actinomycetota</taxon>
        <taxon>Actinomycetes</taxon>
        <taxon>Kitasatosporales</taxon>
        <taxon>Streptomycetaceae</taxon>
        <taxon>Streptomyces</taxon>
    </lineage>
</organism>
<dbReference type="RefSeq" id="WP_344962693.1">
    <property type="nucleotide sequence ID" value="NZ_BAAAXZ010000083.1"/>
</dbReference>
<sequence length="187" mass="20366">MSDTVPGVAASLLVQGKIFSMTNLTGEGTPDLHPAVQEFFDSLPAELREPFIGYCAESALVSDQFWGLDESRTDGGRTLLDEAVPHFTRSVMISVKVREKGDPSTGRARSRAARARRCWNAWEWRSRNREQRGARGVALCRMGSAQGRRGRRVARHAGGGASTVSPYGDAAWEPFPARSALSANSMV</sequence>
<dbReference type="Proteomes" id="UP001501102">
    <property type="component" value="Unassembled WGS sequence"/>
</dbReference>